<dbReference type="PANTHER" id="PTHR15296">
    <property type="entry name" value="MEMBRANE-ASSOCIATED PROTEIN MAP17"/>
    <property type="match status" value="1"/>
</dbReference>
<feature type="region of interest" description="Disordered" evidence="6">
    <location>
        <begin position="74"/>
        <end position="103"/>
    </location>
</feature>
<keyword evidence="4 7" id="KW-0472">Membrane</keyword>
<keyword evidence="2 7" id="KW-0812">Transmembrane</keyword>
<sequence>MNLFFYWTVFVGAVFAPCSHGQGLVKETTNGSTALQPWLVGLTAVTVFLFLMFVATLINRMFFFQKKDDKNEMENIETKHSAEQNVYENEAMDPEEGGLETKI</sequence>
<gene>
    <name evidence="9" type="ORF">L345_08361</name>
</gene>
<evidence type="ECO:0000256" key="5">
    <source>
        <dbReference type="ARBA" id="ARBA00049650"/>
    </source>
</evidence>
<comment type="subcellular location">
    <subcellularLocation>
        <location evidence="1">Membrane</location>
        <topology evidence="1">Single-pass membrane protein</topology>
    </subcellularLocation>
</comment>
<feature type="chain" id="PRO_5004771046" evidence="8">
    <location>
        <begin position="22"/>
        <end position="103"/>
    </location>
</feature>
<comment type="caution">
    <text evidence="9">The sequence shown here is derived from an EMBL/GenBank/DDBJ whole genome shotgun (WGS) entry which is preliminary data.</text>
</comment>
<keyword evidence="10" id="KW-1185">Reference proteome</keyword>
<evidence type="ECO:0000256" key="3">
    <source>
        <dbReference type="ARBA" id="ARBA00022989"/>
    </source>
</evidence>
<feature type="transmembrane region" description="Helical" evidence="7">
    <location>
        <begin position="37"/>
        <end position="58"/>
    </location>
</feature>
<dbReference type="PANTHER" id="PTHR15296:SF1">
    <property type="entry name" value="PDZK1 INTERACTING PROTEIN 1"/>
    <property type="match status" value="1"/>
</dbReference>
<evidence type="ECO:0000256" key="8">
    <source>
        <dbReference type="SAM" id="SignalP"/>
    </source>
</evidence>
<reference evidence="9 10" key="1">
    <citation type="journal article" date="2013" name="Proc. Natl. Acad. Sci. U.S.A.">
        <title>The king cobra genome reveals dynamic gene evolution and adaptation in the snake venom system.</title>
        <authorList>
            <person name="Vonk F.J."/>
            <person name="Casewell N.R."/>
            <person name="Henkel C.V."/>
            <person name="Heimberg A.M."/>
            <person name="Jansen H.J."/>
            <person name="McCleary R.J."/>
            <person name="Kerkkamp H.M."/>
            <person name="Vos R.A."/>
            <person name="Guerreiro I."/>
            <person name="Calvete J.J."/>
            <person name="Wuster W."/>
            <person name="Woods A.E."/>
            <person name="Logan J.M."/>
            <person name="Harrison R.A."/>
            <person name="Castoe T.A."/>
            <person name="de Koning A.P."/>
            <person name="Pollock D.D."/>
            <person name="Yandell M."/>
            <person name="Calderon D."/>
            <person name="Renjifo C."/>
            <person name="Currier R.B."/>
            <person name="Salgado D."/>
            <person name="Pla D."/>
            <person name="Sanz L."/>
            <person name="Hyder A.S."/>
            <person name="Ribeiro J.M."/>
            <person name="Arntzen J.W."/>
            <person name="van den Thillart G.E."/>
            <person name="Boetzer M."/>
            <person name="Pirovano W."/>
            <person name="Dirks R.P."/>
            <person name="Spaink H.P."/>
            <person name="Duboule D."/>
            <person name="McGlinn E."/>
            <person name="Kini R.M."/>
            <person name="Richardson M.K."/>
        </authorList>
    </citation>
    <scope>NUCLEOTIDE SEQUENCE</scope>
    <source>
        <tissue evidence="9">Blood</tissue>
    </source>
</reference>
<keyword evidence="3 7" id="KW-1133">Transmembrane helix</keyword>
<organism evidence="9 10">
    <name type="scientific">Ophiophagus hannah</name>
    <name type="common">King cobra</name>
    <name type="synonym">Naja hannah</name>
    <dbReference type="NCBI Taxonomy" id="8665"/>
    <lineage>
        <taxon>Eukaryota</taxon>
        <taxon>Metazoa</taxon>
        <taxon>Chordata</taxon>
        <taxon>Craniata</taxon>
        <taxon>Vertebrata</taxon>
        <taxon>Euteleostomi</taxon>
        <taxon>Lepidosauria</taxon>
        <taxon>Squamata</taxon>
        <taxon>Bifurcata</taxon>
        <taxon>Unidentata</taxon>
        <taxon>Episquamata</taxon>
        <taxon>Toxicofera</taxon>
        <taxon>Serpentes</taxon>
        <taxon>Colubroidea</taxon>
        <taxon>Elapidae</taxon>
        <taxon>Elapinae</taxon>
        <taxon>Ophiophagus</taxon>
    </lineage>
</organism>
<dbReference type="GO" id="GO:0016020">
    <property type="term" value="C:membrane"/>
    <property type="evidence" value="ECO:0007669"/>
    <property type="project" value="UniProtKB-SubCell"/>
</dbReference>
<feature type="signal peptide" evidence="8">
    <location>
        <begin position="1"/>
        <end position="21"/>
    </location>
</feature>
<dbReference type="AlphaFoldDB" id="V8NW09"/>
<feature type="compositionally biased region" description="Acidic residues" evidence="6">
    <location>
        <begin position="90"/>
        <end position="103"/>
    </location>
</feature>
<name>V8NW09_OPHHA</name>
<protein>
    <submittedName>
        <fullName evidence="9">Transmembrane protein</fullName>
    </submittedName>
</protein>
<dbReference type="Proteomes" id="UP000018936">
    <property type="component" value="Unassembled WGS sequence"/>
</dbReference>
<dbReference type="InterPro" id="IPR031627">
    <property type="entry name" value="PDZK1IP1/SMIM24"/>
</dbReference>
<evidence type="ECO:0000256" key="1">
    <source>
        <dbReference type="ARBA" id="ARBA00004167"/>
    </source>
</evidence>
<dbReference type="OrthoDB" id="8893098at2759"/>
<dbReference type="Pfam" id="PF15807">
    <property type="entry name" value="MAP17"/>
    <property type="match status" value="1"/>
</dbReference>
<evidence type="ECO:0000256" key="2">
    <source>
        <dbReference type="ARBA" id="ARBA00022692"/>
    </source>
</evidence>
<dbReference type="EMBL" id="AZIM01001743">
    <property type="protein sequence ID" value="ETE65863.1"/>
    <property type="molecule type" value="Genomic_DNA"/>
</dbReference>
<comment type="similarity">
    <text evidence="5">Belongs to the PDZK1-interacting protein 1/SMIM24 family.</text>
</comment>
<evidence type="ECO:0000256" key="4">
    <source>
        <dbReference type="ARBA" id="ARBA00023136"/>
    </source>
</evidence>
<evidence type="ECO:0000313" key="10">
    <source>
        <dbReference type="Proteomes" id="UP000018936"/>
    </source>
</evidence>
<keyword evidence="8" id="KW-0732">Signal</keyword>
<evidence type="ECO:0000256" key="7">
    <source>
        <dbReference type="SAM" id="Phobius"/>
    </source>
</evidence>
<accession>V8NW09</accession>
<evidence type="ECO:0000313" key="9">
    <source>
        <dbReference type="EMBL" id="ETE65863.1"/>
    </source>
</evidence>
<evidence type="ECO:0000256" key="6">
    <source>
        <dbReference type="SAM" id="MobiDB-lite"/>
    </source>
</evidence>
<proteinExistence type="inferred from homology"/>